<dbReference type="Gene3D" id="3.30.428.10">
    <property type="entry name" value="HIT-like"/>
    <property type="match status" value="1"/>
</dbReference>
<dbReference type="EMBL" id="SMFQ01000003">
    <property type="protein sequence ID" value="TCJ87550.1"/>
    <property type="molecule type" value="Genomic_DNA"/>
</dbReference>
<evidence type="ECO:0000259" key="4">
    <source>
        <dbReference type="PROSITE" id="PS51084"/>
    </source>
</evidence>
<dbReference type="Proteomes" id="UP000294887">
    <property type="component" value="Unassembled WGS sequence"/>
</dbReference>
<evidence type="ECO:0000256" key="2">
    <source>
        <dbReference type="PIRSR" id="PIRSR601310-3"/>
    </source>
</evidence>
<dbReference type="PRINTS" id="PR00332">
    <property type="entry name" value="HISTRIAD"/>
</dbReference>
<name>A0A4R1F2A7_9GAMM</name>
<feature type="domain" description="HIT" evidence="4">
    <location>
        <begin position="8"/>
        <end position="118"/>
    </location>
</feature>
<gene>
    <name evidence="5" type="ORF">EV695_2062</name>
</gene>
<accession>A0A4R1F2A7</accession>
<dbReference type="AlphaFoldDB" id="A0A4R1F2A7"/>
<protein>
    <submittedName>
        <fullName evidence="5">Diadenosine tetraphosphate (Ap4A) HIT family hydrolase</fullName>
    </submittedName>
</protein>
<organism evidence="5 6">
    <name type="scientific">Cocleimonas flava</name>
    <dbReference type="NCBI Taxonomy" id="634765"/>
    <lineage>
        <taxon>Bacteria</taxon>
        <taxon>Pseudomonadati</taxon>
        <taxon>Pseudomonadota</taxon>
        <taxon>Gammaproteobacteria</taxon>
        <taxon>Thiotrichales</taxon>
        <taxon>Thiotrichaceae</taxon>
        <taxon>Cocleimonas</taxon>
    </lineage>
</organism>
<dbReference type="PROSITE" id="PS00892">
    <property type="entry name" value="HIT_1"/>
    <property type="match status" value="1"/>
</dbReference>
<dbReference type="PROSITE" id="PS51084">
    <property type="entry name" value="HIT_2"/>
    <property type="match status" value="1"/>
</dbReference>
<dbReference type="InterPro" id="IPR001310">
    <property type="entry name" value="Histidine_triad_HIT"/>
</dbReference>
<dbReference type="InterPro" id="IPR036265">
    <property type="entry name" value="HIT-like_sf"/>
</dbReference>
<dbReference type="GO" id="GO:0016787">
    <property type="term" value="F:hydrolase activity"/>
    <property type="evidence" value="ECO:0007669"/>
    <property type="project" value="UniProtKB-KW"/>
</dbReference>
<keyword evidence="6" id="KW-1185">Reference proteome</keyword>
<dbReference type="Pfam" id="PF01230">
    <property type="entry name" value="HIT"/>
    <property type="match status" value="1"/>
</dbReference>
<dbReference type="OrthoDB" id="9784774at2"/>
<dbReference type="InterPro" id="IPR019808">
    <property type="entry name" value="Histidine_triad_CS"/>
</dbReference>
<evidence type="ECO:0000256" key="3">
    <source>
        <dbReference type="PROSITE-ProRule" id="PRU00464"/>
    </source>
</evidence>
<evidence type="ECO:0000256" key="1">
    <source>
        <dbReference type="PIRSR" id="PIRSR601310-1"/>
    </source>
</evidence>
<proteinExistence type="predicted"/>
<dbReference type="CDD" id="cd01276">
    <property type="entry name" value="PKCI_related"/>
    <property type="match status" value="1"/>
</dbReference>
<dbReference type="RefSeq" id="WP_131905818.1">
    <property type="nucleotide sequence ID" value="NZ_BAAAFU010000004.1"/>
</dbReference>
<dbReference type="PANTHER" id="PTHR23089">
    <property type="entry name" value="HISTIDINE TRIAD HIT PROTEIN"/>
    <property type="match status" value="1"/>
</dbReference>
<comment type="caution">
    <text evidence="5">The sequence shown here is derived from an EMBL/GenBank/DDBJ whole genome shotgun (WGS) entry which is preliminary data.</text>
</comment>
<keyword evidence="5" id="KW-0378">Hydrolase</keyword>
<evidence type="ECO:0000313" key="6">
    <source>
        <dbReference type="Proteomes" id="UP000294887"/>
    </source>
</evidence>
<dbReference type="SUPFAM" id="SSF54197">
    <property type="entry name" value="HIT-like"/>
    <property type="match status" value="1"/>
</dbReference>
<feature type="active site" description="Tele-AMP-histidine intermediate" evidence="1">
    <location>
        <position position="104"/>
    </location>
</feature>
<dbReference type="InterPro" id="IPR011146">
    <property type="entry name" value="HIT-like"/>
</dbReference>
<sequence length="122" mass="13535">MSYDTENIFAKILRGEIPCDKVYEDDYALAFNDISPQAPVHVLVIPKGEYISFDDFSSTAPAEEISGFYQAVQTVATQMKLQEDGYRVLSNIGANAHQEVLHYHLHILAGCDLGRMVKAGLV</sequence>
<reference evidence="5 6" key="1">
    <citation type="submission" date="2019-03" db="EMBL/GenBank/DDBJ databases">
        <title>Genomic Encyclopedia of Type Strains, Phase IV (KMG-IV): sequencing the most valuable type-strain genomes for metagenomic binning, comparative biology and taxonomic classification.</title>
        <authorList>
            <person name="Goeker M."/>
        </authorList>
    </citation>
    <scope>NUCLEOTIDE SEQUENCE [LARGE SCALE GENOMIC DNA]</scope>
    <source>
        <strain evidence="5 6">DSM 24830</strain>
    </source>
</reference>
<feature type="short sequence motif" description="Histidine triad motif" evidence="2 3">
    <location>
        <begin position="102"/>
        <end position="106"/>
    </location>
</feature>
<evidence type="ECO:0000313" key="5">
    <source>
        <dbReference type="EMBL" id="TCJ87550.1"/>
    </source>
</evidence>